<accession>A0AAN7HB22</accession>
<keyword evidence="1" id="KW-0378">Hydrolase</keyword>
<dbReference type="PANTHER" id="PTHR28181:SF1">
    <property type="entry name" value="COLD TOLERANCE PROTEIN 1"/>
    <property type="match status" value="1"/>
</dbReference>
<dbReference type="InterPro" id="IPR036412">
    <property type="entry name" value="HAD-like_sf"/>
</dbReference>
<dbReference type="EMBL" id="MU857844">
    <property type="protein sequence ID" value="KAK4243241.1"/>
    <property type="molecule type" value="Genomic_DNA"/>
</dbReference>
<evidence type="ECO:0000313" key="2">
    <source>
        <dbReference type="Proteomes" id="UP001303647"/>
    </source>
</evidence>
<dbReference type="Gene3D" id="3.40.50.1000">
    <property type="entry name" value="HAD superfamily/HAD-like"/>
    <property type="match status" value="1"/>
</dbReference>
<proteinExistence type="predicted"/>
<evidence type="ECO:0000313" key="1">
    <source>
        <dbReference type="EMBL" id="KAK4243241.1"/>
    </source>
</evidence>
<protein>
    <submittedName>
        <fullName evidence="1">Haloacid dehalogenase-like hydrolase-domain-containing protein</fullName>
    </submittedName>
</protein>
<comment type="caution">
    <text evidence="1">The sequence shown here is derived from an EMBL/GenBank/DDBJ whole genome shotgun (WGS) entry which is preliminary data.</text>
</comment>
<reference evidence="1" key="2">
    <citation type="submission" date="2023-05" db="EMBL/GenBank/DDBJ databases">
        <authorList>
            <consortium name="Lawrence Berkeley National Laboratory"/>
            <person name="Steindorff A."/>
            <person name="Hensen N."/>
            <person name="Bonometti L."/>
            <person name="Westerberg I."/>
            <person name="Brannstrom I.O."/>
            <person name="Guillou S."/>
            <person name="Cros-Aarteil S."/>
            <person name="Calhoun S."/>
            <person name="Haridas S."/>
            <person name="Kuo A."/>
            <person name="Mondo S."/>
            <person name="Pangilinan J."/>
            <person name="Riley R."/>
            <person name="Labutti K."/>
            <person name="Andreopoulos B."/>
            <person name="Lipzen A."/>
            <person name="Chen C."/>
            <person name="Yanf M."/>
            <person name="Daum C."/>
            <person name="Ng V."/>
            <person name="Clum A."/>
            <person name="Ohm R."/>
            <person name="Martin F."/>
            <person name="Silar P."/>
            <person name="Natvig D."/>
            <person name="Lalanne C."/>
            <person name="Gautier V."/>
            <person name="Ament-Velasquez S.L."/>
            <person name="Kruys A."/>
            <person name="Hutchinson M.I."/>
            <person name="Powell A.J."/>
            <person name="Barry K."/>
            <person name="Miller A.N."/>
            <person name="Grigoriev I.V."/>
            <person name="Debuchy R."/>
            <person name="Gladieux P."/>
            <person name="Thoren M.H."/>
            <person name="Johannesson H."/>
        </authorList>
    </citation>
    <scope>NUCLEOTIDE SEQUENCE</scope>
    <source>
        <strain evidence="1">CBS 359.72</strain>
    </source>
</reference>
<reference evidence="1" key="1">
    <citation type="journal article" date="2023" name="Mol. Phylogenet. Evol.">
        <title>Genome-scale phylogeny and comparative genomics of the fungal order Sordariales.</title>
        <authorList>
            <person name="Hensen N."/>
            <person name="Bonometti L."/>
            <person name="Westerberg I."/>
            <person name="Brannstrom I.O."/>
            <person name="Guillou S."/>
            <person name="Cros-Aarteil S."/>
            <person name="Calhoun S."/>
            <person name="Haridas S."/>
            <person name="Kuo A."/>
            <person name="Mondo S."/>
            <person name="Pangilinan J."/>
            <person name="Riley R."/>
            <person name="LaButti K."/>
            <person name="Andreopoulos B."/>
            <person name="Lipzen A."/>
            <person name="Chen C."/>
            <person name="Yan M."/>
            <person name="Daum C."/>
            <person name="Ng V."/>
            <person name="Clum A."/>
            <person name="Steindorff A."/>
            <person name="Ohm R.A."/>
            <person name="Martin F."/>
            <person name="Silar P."/>
            <person name="Natvig D.O."/>
            <person name="Lalanne C."/>
            <person name="Gautier V."/>
            <person name="Ament-Velasquez S.L."/>
            <person name="Kruys A."/>
            <person name="Hutchinson M.I."/>
            <person name="Powell A.J."/>
            <person name="Barry K."/>
            <person name="Miller A.N."/>
            <person name="Grigoriev I.V."/>
            <person name="Debuchy R."/>
            <person name="Gladieux P."/>
            <person name="Hiltunen Thoren M."/>
            <person name="Johannesson H."/>
        </authorList>
    </citation>
    <scope>NUCLEOTIDE SEQUENCE</scope>
    <source>
        <strain evidence="1">CBS 359.72</strain>
    </source>
</reference>
<dbReference type="Proteomes" id="UP001303647">
    <property type="component" value="Unassembled WGS sequence"/>
</dbReference>
<keyword evidence="2" id="KW-1185">Reference proteome</keyword>
<dbReference type="PANTHER" id="PTHR28181">
    <property type="entry name" value="UPF0655 PROTEIN YCR015C"/>
    <property type="match status" value="1"/>
</dbReference>
<gene>
    <name evidence="1" type="ORF">C7999DRAFT_44909</name>
</gene>
<dbReference type="GO" id="GO:0016787">
    <property type="term" value="F:hydrolase activity"/>
    <property type="evidence" value="ECO:0007669"/>
    <property type="project" value="UniProtKB-KW"/>
</dbReference>
<dbReference type="SUPFAM" id="SSF56784">
    <property type="entry name" value="HAD-like"/>
    <property type="match status" value="1"/>
</dbReference>
<organism evidence="1 2">
    <name type="scientific">Corynascus novoguineensis</name>
    <dbReference type="NCBI Taxonomy" id="1126955"/>
    <lineage>
        <taxon>Eukaryota</taxon>
        <taxon>Fungi</taxon>
        <taxon>Dikarya</taxon>
        <taxon>Ascomycota</taxon>
        <taxon>Pezizomycotina</taxon>
        <taxon>Sordariomycetes</taxon>
        <taxon>Sordariomycetidae</taxon>
        <taxon>Sordariales</taxon>
        <taxon>Chaetomiaceae</taxon>
        <taxon>Corynascus</taxon>
    </lineage>
</organism>
<sequence>MAFRRLLLLDFDGTITQHDTLASLVTLAIDASSETRTETTSTIATTGTTTVKKERQALRALWDEIVRDYVAAHRTHVEGYHPPLKRRATLCQELAFLESARDVERASVIRVGHAGFFAGLDTAALEGLGKEAVRLAAAEADFSSSSTKGGDSEEEKREGAVRVRKGFGDFLNRQRIEGWDLAVVSVNWSGEFIKGVVQAGCSEGQGGWVRRVVANEIEYPNGLVEGPKELGKEPLVTAGDKLRAMESLKEGLADEKVVYFGDSTTDLACLIKADLGVVMADDAESKLLNTLKRVGREVPHVAEARKDSQLVWARDFDEVLQSNVIAMI</sequence>
<dbReference type="InterPro" id="IPR050849">
    <property type="entry name" value="HAD-like_hydrolase_phosphatase"/>
</dbReference>
<dbReference type="AlphaFoldDB" id="A0AAN7HB22"/>
<name>A0AAN7HB22_9PEZI</name>
<dbReference type="InterPro" id="IPR023214">
    <property type="entry name" value="HAD_sf"/>
</dbReference>